<accession>A0A210RVR4</accession>
<feature type="domain" description="GmrSD restriction endonucleases N-terminal" evidence="1">
    <location>
        <begin position="15"/>
        <end position="216"/>
    </location>
</feature>
<proteinExistence type="predicted"/>
<dbReference type="InterPro" id="IPR004919">
    <property type="entry name" value="GmrSD_N"/>
</dbReference>
<keyword evidence="3" id="KW-1185">Reference proteome</keyword>
<dbReference type="PANTHER" id="PTHR37292:SF2">
    <property type="entry name" value="DUF262 DOMAIN-CONTAINING PROTEIN"/>
    <property type="match status" value="1"/>
</dbReference>
<comment type="caution">
    <text evidence="2">The sequence shown here is derived from an EMBL/GenBank/DDBJ whole genome shotgun (WGS) entry which is preliminary data.</text>
</comment>
<dbReference type="OrthoDB" id="9798761at2"/>
<dbReference type="AlphaFoldDB" id="A0A210RVR4"/>
<dbReference type="Proteomes" id="UP000196880">
    <property type="component" value="Unassembled WGS sequence"/>
</dbReference>
<evidence type="ECO:0000259" key="1">
    <source>
        <dbReference type="Pfam" id="PF03235"/>
    </source>
</evidence>
<evidence type="ECO:0000313" key="3">
    <source>
        <dbReference type="Proteomes" id="UP000196880"/>
    </source>
</evidence>
<protein>
    <recommendedName>
        <fullName evidence="1">GmrSD restriction endonucleases N-terminal domain-containing protein</fullName>
    </recommendedName>
</protein>
<dbReference type="EMBL" id="NAIA01000003">
    <property type="protein sequence ID" value="OWF65089.1"/>
    <property type="molecule type" value="Genomic_DNA"/>
</dbReference>
<reference evidence="2 3" key="1">
    <citation type="submission" date="2017-03" db="EMBL/GenBank/DDBJ databases">
        <title>New species Polynucleobacter sp. MWH-EgelM1-30-B4.</title>
        <authorList>
            <person name="Hahn M.W."/>
        </authorList>
    </citation>
    <scope>NUCLEOTIDE SEQUENCE [LARGE SCALE GENOMIC DNA]</scope>
    <source>
        <strain evidence="2 3">MWH-EgelM1-30-B4</strain>
    </source>
</reference>
<gene>
    <name evidence="2" type="ORF">B6A14_04560</name>
</gene>
<dbReference type="RefSeq" id="WP_087909285.1">
    <property type="nucleotide sequence ID" value="NZ_NAIA01000003.1"/>
</dbReference>
<dbReference type="PANTHER" id="PTHR37292">
    <property type="entry name" value="VNG6097C"/>
    <property type="match status" value="1"/>
</dbReference>
<name>A0A210RVR4_9BURK</name>
<dbReference type="Pfam" id="PF03235">
    <property type="entry name" value="GmrSD_N"/>
    <property type="match status" value="1"/>
</dbReference>
<organism evidence="2 3">
    <name type="scientific">Polynucleobacter hirudinilacicola</name>
    <dbReference type="NCBI Taxonomy" id="1743166"/>
    <lineage>
        <taxon>Bacteria</taxon>
        <taxon>Pseudomonadati</taxon>
        <taxon>Pseudomonadota</taxon>
        <taxon>Betaproteobacteria</taxon>
        <taxon>Burkholderiales</taxon>
        <taxon>Burkholderiaceae</taxon>
        <taxon>Polynucleobacter</taxon>
    </lineage>
</organism>
<evidence type="ECO:0000313" key="2">
    <source>
        <dbReference type="EMBL" id="OWF65089.1"/>
    </source>
</evidence>
<sequence length="598" mass="67803">MSQKYSVNQHLIETLLAWVKSGEIAIPEIQRPFVWDATQVRDLLDSLYQGYPVGYIIAWKNPTVKLKDGTLSEGKKILIDGQQRVTALTAALLGQRVINKEYKSVNIKIAFHPVEERFEVSNPAIERDSSWFPDVCPIVTGELRVSKLVKDYCEANPGVDADLIEDRIELLKGVTKKQIGMIELAGDLDIETVTEIFIRINSKGVVLSQADFAMSKIAANEDLGGNVLRKAIDYFCHLARAPEFAAQIEENDREFVATPYWQAIKWLKQDNEDLYDPSYSDLLRVAFMSQFPRGKIADLVGLLSGRNFETRTYEREIEEDSYKKLTAGVMDFVNQTHFQRILMIIKSAGFVTNTLIRSAGALNFAYVLYLRLKAQYGNDPRIESWVRRWFVMSLLTGRYSSSPESSMDFDIRQIHSRPFDEILAQVEAAELSSAFWDVGLVQDLNTSSNSRPSLHVYWAAQSKLGDRGLFSKDIKATELLVHQGDIHHIFPKNFLKGKGNSRAEYNQVANYALTQQEINIKIGDKNPSEYFAQALAQCESGNPIFGGIQEKADLLQNFKENCIPIDMALSGNLSDYPAFLAERRVLMAKKIRDYYQQL</sequence>